<keyword evidence="2" id="KW-1185">Reference proteome</keyword>
<evidence type="ECO:0000313" key="2">
    <source>
        <dbReference type="Proteomes" id="UP001054902"/>
    </source>
</evidence>
<dbReference type="Gene3D" id="3.20.10.10">
    <property type="entry name" value="D-amino Acid Aminotransferase, subunit A, domain 2"/>
    <property type="match status" value="1"/>
</dbReference>
<dbReference type="PANTHER" id="PTHR47703">
    <property type="entry name" value="D-AMINOACID AMINOTRANSFERASE-LIKE PLP-DEPENDENT ENZYMES SUPERFAMILY PROTEIN"/>
    <property type="match status" value="1"/>
</dbReference>
<dbReference type="InterPro" id="IPR036038">
    <property type="entry name" value="Aminotransferase-like"/>
</dbReference>
<reference evidence="1 2" key="1">
    <citation type="journal article" date="2021" name="Sci. Rep.">
        <title>The genome of the diatom Chaetoceros tenuissimus carries an ancient integrated fragment of an extant virus.</title>
        <authorList>
            <person name="Hongo Y."/>
            <person name="Kimura K."/>
            <person name="Takaki Y."/>
            <person name="Yoshida Y."/>
            <person name="Baba S."/>
            <person name="Kobayashi G."/>
            <person name="Nagasaki K."/>
            <person name="Hano T."/>
            <person name="Tomaru Y."/>
        </authorList>
    </citation>
    <scope>NUCLEOTIDE SEQUENCE [LARGE SCALE GENOMIC DNA]</scope>
    <source>
        <strain evidence="1 2">NIES-3715</strain>
    </source>
</reference>
<name>A0AAD3CJX7_9STRA</name>
<evidence type="ECO:0000313" key="1">
    <source>
        <dbReference type="EMBL" id="GFH46480.1"/>
    </source>
</evidence>
<comment type="caution">
    <text evidence="1">The sequence shown here is derived from an EMBL/GenBank/DDBJ whole genome shotgun (WGS) entry which is preliminary data.</text>
</comment>
<proteinExistence type="predicted"/>
<dbReference type="SUPFAM" id="SSF56752">
    <property type="entry name" value="D-aminoacid aminotransferase-like PLP-dependent enzymes"/>
    <property type="match status" value="1"/>
</dbReference>
<protein>
    <submittedName>
        <fullName evidence="1">Uncharacterized protein</fullName>
    </submittedName>
</protein>
<dbReference type="InterPro" id="IPR001544">
    <property type="entry name" value="Aminotrans_IV"/>
</dbReference>
<dbReference type="InterPro" id="IPR043132">
    <property type="entry name" value="BCAT-like_C"/>
</dbReference>
<dbReference type="AlphaFoldDB" id="A0AAD3CJX7"/>
<gene>
    <name evidence="1" type="ORF">CTEN210_02954</name>
</gene>
<sequence length="385" mass="43718">MNQLKIPEANIHFSDGKNGSDLSISRNWMEHIENQSKMPGAYDVLRCDLVKTRDSATPSFKVWGQDYHFNRLERSYKELVKHHLLDPIDDDEDANHVAVKLNEVKVAHEQSDAILNSLLKKMMDHEESQIKEEAIGHDVICEIIRVTILWTPQLSNPQDSSPQKSKIVVRGHASTSGQVMVPTAIPKMITATLALPNNVGSQSSSAIEELPDRHVCPHAKISSWSKQRRSLESKESFKPEGVEEVLLLDEIDDKERTKYEVLEGLTSNFFAIYKDGTIRTPADGVLLGYVRHLILESAEACGLKVDERPIDLEDGEKGLWEETFITSSSRLIYPIEKILIPDYENTGESTVGLEWNTFWELKKAETKDYKWYQLLSEILKSAGYE</sequence>
<dbReference type="Proteomes" id="UP001054902">
    <property type="component" value="Unassembled WGS sequence"/>
</dbReference>
<accession>A0AAD3CJX7</accession>
<dbReference type="GO" id="GO:0003824">
    <property type="term" value="F:catalytic activity"/>
    <property type="evidence" value="ECO:0007669"/>
    <property type="project" value="InterPro"/>
</dbReference>
<organism evidence="1 2">
    <name type="scientific">Chaetoceros tenuissimus</name>
    <dbReference type="NCBI Taxonomy" id="426638"/>
    <lineage>
        <taxon>Eukaryota</taxon>
        <taxon>Sar</taxon>
        <taxon>Stramenopiles</taxon>
        <taxon>Ochrophyta</taxon>
        <taxon>Bacillariophyta</taxon>
        <taxon>Coscinodiscophyceae</taxon>
        <taxon>Chaetocerotophycidae</taxon>
        <taxon>Chaetocerotales</taxon>
        <taxon>Chaetocerotaceae</taxon>
        <taxon>Chaetoceros</taxon>
    </lineage>
</organism>
<dbReference type="Pfam" id="PF01063">
    <property type="entry name" value="Aminotran_4"/>
    <property type="match status" value="1"/>
</dbReference>
<dbReference type="PANTHER" id="PTHR47703:SF2">
    <property type="entry name" value="D-AMINOACID AMINOTRANSFERASE-LIKE PLP-DEPENDENT ENZYMES SUPERFAMILY PROTEIN"/>
    <property type="match status" value="1"/>
</dbReference>
<dbReference type="EMBL" id="BLLK01000022">
    <property type="protein sequence ID" value="GFH46480.1"/>
    <property type="molecule type" value="Genomic_DNA"/>
</dbReference>